<keyword evidence="3" id="KW-1185">Reference proteome</keyword>
<dbReference type="PANTHER" id="PTHR33112:SF16">
    <property type="entry name" value="HETEROKARYON INCOMPATIBILITY DOMAIN-CONTAINING PROTEIN"/>
    <property type="match status" value="1"/>
</dbReference>
<protein>
    <submittedName>
        <fullName evidence="2">Heterokaryon incompatibility protein-domain-containing protein</fullName>
    </submittedName>
</protein>
<gene>
    <name evidence="2" type="ORF">B0T14DRAFT_276425</name>
</gene>
<reference evidence="2" key="1">
    <citation type="submission" date="2023-06" db="EMBL/GenBank/DDBJ databases">
        <title>Genome-scale phylogeny and comparative genomics of the fungal order Sordariales.</title>
        <authorList>
            <consortium name="Lawrence Berkeley National Laboratory"/>
            <person name="Hensen N."/>
            <person name="Bonometti L."/>
            <person name="Westerberg I."/>
            <person name="Brannstrom I.O."/>
            <person name="Guillou S."/>
            <person name="Cros-Aarteil S."/>
            <person name="Calhoun S."/>
            <person name="Haridas S."/>
            <person name="Kuo A."/>
            <person name="Mondo S."/>
            <person name="Pangilinan J."/>
            <person name="Riley R."/>
            <person name="Labutti K."/>
            <person name="Andreopoulos B."/>
            <person name="Lipzen A."/>
            <person name="Chen C."/>
            <person name="Yanf M."/>
            <person name="Daum C."/>
            <person name="Ng V."/>
            <person name="Clum A."/>
            <person name="Steindorff A."/>
            <person name="Ohm R."/>
            <person name="Martin F."/>
            <person name="Silar P."/>
            <person name="Natvig D."/>
            <person name="Lalanne C."/>
            <person name="Gautier V."/>
            <person name="Ament-Velasquez S.L."/>
            <person name="Kruys A."/>
            <person name="Hutchinson M.I."/>
            <person name="Powell A.J."/>
            <person name="Barry K."/>
            <person name="Miller A.N."/>
            <person name="Grigoriev I.V."/>
            <person name="Debuchy R."/>
            <person name="Gladieux P."/>
            <person name="Thoren M.H."/>
            <person name="Johannesson H."/>
        </authorList>
    </citation>
    <scope>NUCLEOTIDE SEQUENCE</scope>
    <source>
        <strain evidence="2">CBS 606.72</strain>
    </source>
</reference>
<dbReference type="InterPro" id="IPR010730">
    <property type="entry name" value="HET"/>
</dbReference>
<dbReference type="EMBL" id="JAULSU010000006">
    <property type="protein sequence ID" value="KAK0613316.1"/>
    <property type="molecule type" value="Genomic_DNA"/>
</dbReference>
<evidence type="ECO:0000313" key="2">
    <source>
        <dbReference type="EMBL" id="KAK0613316.1"/>
    </source>
</evidence>
<accession>A0AA39WDC8</accession>
<evidence type="ECO:0000313" key="3">
    <source>
        <dbReference type="Proteomes" id="UP001175000"/>
    </source>
</evidence>
<dbReference type="PANTHER" id="PTHR33112">
    <property type="entry name" value="DOMAIN PROTEIN, PUTATIVE-RELATED"/>
    <property type="match status" value="1"/>
</dbReference>
<dbReference type="Proteomes" id="UP001175000">
    <property type="component" value="Unassembled WGS sequence"/>
</dbReference>
<sequence>MSQSWRADPKLCAICSCITIPAMGMNQDFEHASVPEILCAARNGCHFCCLLTDALRLEPSMDDDYHVALEKRHTQLFASVFSRGLLRRAEFMLRCPVQSNDSFDAADVRGFETVLQSSGCSIERRVNSHELARMCLARCVGEHDCGTRADGFFPTRVVDVGEANADRLRLCTNTTDTNPGNMKYAALSYCWGKTTFTGTTSATLQEHQAGFSLESLPWTLRDAVHLTRELGLRYLWVDALCIMQGSDSQARDDWMSEVNQMGRVYSNAHITISAAAARDSDGGLFSRGRCLLPCLGAYGVVAVYWLSSERNLGGEPIYKRAWTLQEHLLSPRILMYTALGLVWQCDRGTIGNMDSKARPYNTVLGYRLPSLPGIPDWGRLVENYCSRELTIPSDKFPGIAALARQYHQATGDQYLAGLWRSTILADLLWYHDPTWFWYPTPNYRRTDNYRAPSWSWASIDGNVLSRANRRGGATWHARFIDCQVSLADAENPFGEITAARLRISGPVIEGLWVRIGDRRESPTYVYDDGSYTTRIGMLLLDNPTRETPGRMGRARPLVCLAVGGQPQQQYALALLPVHGTQDTYARVGVVRINHDAAEDGFPERLVREVWII</sequence>
<dbReference type="AlphaFoldDB" id="A0AA39WDC8"/>
<organism evidence="2 3">
    <name type="scientific">Immersiella caudata</name>
    <dbReference type="NCBI Taxonomy" id="314043"/>
    <lineage>
        <taxon>Eukaryota</taxon>
        <taxon>Fungi</taxon>
        <taxon>Dikarya</taxon>
        <taxon>Ascomycota</taxon>
        <taxon>Pezizomycotina</taxon>
        <taxon>Sordariomycetes</taxon>
        <taxon>Sordariomycetidae</taxon>
        <taxon>Sordariales</taxon>
        <taxon>Lasiosphaeriaceae</taxon>
        <taxon>Immersiella</taxon>
    </lineage>
</organism>
<comment type="caution">
    <text evidence="2">The sequence shown here is derived from an EMBL/GenBank/DDBJ whole genome shotgun (WGS) entry which is preliminary data.</text>
</comment>
<evidence type="ECO:0000259" key="1">
    <source>
        <dbReference type="Pfam" id="PF06985"/>
    </source>
</evidence>
<dbReference type="Pfam" id="PF06985">
    <property type="entry name" value="HET"/>
    <property type="match status" value="1"/>
</dbReference>
<feature type="domain" description="Heterokaryon incompatibility" evidence="1">
    <location>
        <begin position="184"/>
        <end position="326"/>
    </location>
</feature>
<proteinExistence type="predicted"/>
<name>A0AA39WDC8_9PEZI</name>